<dbReference type="STRING" id="1302659.I858_002830"/>
<dbReference type="InterPro" id="IPR002575">
    <property type="entry name" value="Aminoglycoside_PTrfase"/>
</dbReference>
<keyword evidence="3" id="KW-1185">Reference proteome</keyword>
<proteinExistence type="predicted"/>
<dbReference type="PANTHER" id="PTHR47829:SF1">
    <property type="entry name" value="HAD FAMILY PHOSPHATASE"/>
    <property type="match status" value="1"/>
</dbReference>
<dbReference type="GO" id="GO:0016740">
    <property type="term" value="F:transferase activity"/>
    <property type="evidence" value="ECO:0007669"/>
    <property type="project" value="UniProtKB-KW"/>
</dbReference>
<dbReference type="Gene3D" id="3.30.200.20">
    <property type="entry name" value="Phosphorylase Kinase, domain 1"/>
    <property type="match status" value="1"/>
</dbReference>
<gene>
    <name evidence="2" type="ORF">I858_002830</name>
</gene>
<dbReference type="InterPro" id="IPR052898">
    <property type="entry name" value="ACAD10-like"/>
</dbReference>
<evidence type="ECO:0000313" key="2">
    <source>
        <dbReference type="EMBL" id="ANU25989.1"/>
    </source>
</evidence>
<dbReference type="OrthoDB" id="3806873at2"/>
<organism evidence="2 3">
    <name type="scientific">Planococcus versutus</name>
    <dbReference type="NCBI Taxonomy" id="1302659"/>
    <lineage>
        <taxon>Bacteria</taxon>
        <taxon>Bacillati</taxon>
        <taxon>Bacillota</taxon>
        <taxon>Bacilli</taxon>
        <taxon>Bacillales</taxon>
        <taxon>Caryophanaceae</taxon>
        <taxon>Planococcus</taxon>
    </lineage>
</organism>
<dbReference type="Pfam" id="PF01636">
    <property type="entry name" value="APH"/>
    <property type="match status" value="1"/>
</dbReference>
<dbReference type="InterPro" id="IPR041726">
    <property type="entry name" value="ACAD10_11_N"/>
</dbReference>
<dbReference type="Gene3D" id="3.90.1200.10">
    <property type="match status" value="1"/>
</dbReference>
<dbReference type="Proteomes" id="UP000053354">
    <property type="component" value="Chromosome"/>
</dbReference>
<dbReference type="CDD" id="cd05154">
    <property type="entry name" value="ACAD10_11_N-like"/>
    <property type="match status" value="1"/>
</dbReference>
<dbReference type="RefSeq" id="WP_049694252.1">
    <property type="nucleotide sequence ID" value="NZ_CP016540.2"/>
</dbReference>
<dbReference type="PANTHER" id="PTHR47829">
    <property type="entry name" value="HYDROLASE, PUTATIVE (AFU_ORTHOLOGUE AFUA_1G12880)-RELATED"/>
    <property type="match status" value="1"/>
</dbReference>
<dbReference type="KEGG" id="pll:I858_002830"/>
<evidence type="ECO:0000259" key="1">
    <source>
        <dbReference type="Pfam" id="PF01636"/>
    </source>
</evidence>
<accession>A0A1B1RYI4</accession>
<dbReference type="SUPFAM" id="SSF56112">
    <property type="entry name" value="Protein kinase-like (PK-like)"/>
    <property type="match status" value="1"/>
</dbReference>
<feature type="domain" description="Aminoglycoside phosphotransferase" evidence="1">
    <location>
        <begin position="39"/>
        <end position="268"/>
    </location>
</feature>
<dbReference type="InterPro" id="IPR011009">
    <property type="entry name" value="Kinase-like_dom_sf"/>
</dbReference>
<sequence length="355" mass="40993">MTKHQDVIISVRAGEELDKVRLEQFLRREIKDLPTGQLEIRQFGMGHSNLTYALQMGNWEAVLRRPPLGPVAPKAHDMEREYKILSAIYPVFPTAPKPFVFSDDHSIVGGPFFVMERRFGVVLDSDFPKNVKTTPELGQKISEKMVDLLVELHSLDYQKTALTEMAKPDGFMQRQVEGWIGRYERAQTDEIREMETLTEWMRSNIPISQEPTIIHYDFKLNNALFSEDFSEITGLFDWEMTTVGDPLADLGAAMSYWIQVDDPELLKEGFGKVPVTVMDGFYSREEFITSYGVKSGRDVSDMNFYLTFAYFKLAVIIQQIYYRYKKGQTQDLRFMHFGQYVNSLMNHALSIALKN</sequence>
<dbReference type="EMBL" id="CP016540">
    <property type="protein sequence ID" value="ANU25989.1"/>
    <property type="molecule type" value="Genomic_DNA"/>
</dbReference>
<protein>
    <submittedName>
        <fullName evidence="2">Phosphotransferase family protein</fullName>
    </submittedName>
</protein>
<evidence type="ECO:0000313" key="3">
    <source>
        <dbReference type="Proteomes" id="UP000053354"/>
    </source>
</evidence>
<name>A0A1B1RYI4_9BACL</name>
<reference evidence="2" key="1">
    <citation type="submission" date="2016-10" db="EMBL/GenBank/DDBJ databases">
        <authorList>
            <person name="See-Too W.S."/>
        </authorList>
    </citation>
    <scope>NUCLEOTIDE SEQUENCE</scope>
    <source>
        <strain evidence="2">L10.15</strain>
    </source>
</reference>
<dbReference type="AlphaFoldDB" id="A0A1B1RYI4"/>